<dbReference type="AlphaFoldDB" id="A0A1L9NMM8"/>
<dbReference type="OrthoDB" id="10271613at2759"/>
<dbReference type="Proteomes" id="UP000184304">
    <property type="component" value="Unassembled WGS sequence"/>
</dbReference>
<keyword evidence="2" id="KW-1185">Reference proteome</keyword>
<evidence type="ECO:0000313" key="1">
    <source>
        <dbReference type="EMBL" id="OJI90452.1"/>
    </source>
</evidence>
<sequence>MAWLTFRMRNAEVQERCCKSAAETLYFHYGVDFPYSPIYDLLCSESVSQTANAIEMLLAQSCASLTWQAVVVSDRTCLLPTDRVRCCAESIWGPSPMDYESTQLSANPLHSVDRFGRWIQVAHECVYLPGGSTQYLAHH</sequence>
<dbReference type="VEuPathDB" id="FungiDB:ASPTUDRAFT_52316"/>
<evidence type="ECO:0000313" key="2">
    <source>
        <dbReference type="Proteomes" id="UP000184304"/>
    </source>
</evidence>
<name>A0A1L9NMM8_ASPTC</name>
<dbReference type="OMA" id="VQERCCK"/>
<dbReference type="EMBL" id="KV878176">
    <property type="protein sequence ID" value="OJI90452.1"/>
    <property type="molecule type" value="Genomic_DNA"/>
</dbReference>
<proteinExistence type="predicted"/>
<protein>
    <submittedName>
        <fullName evidence="1">Uncharacterized protein</fullName>
    </submittedName>
</protein>
<organism evidence="1 2">
    <name type="scientific">Aspergillus tubingensis (strain CBS 134.48)</name>
    <dbReference type="NCBI Taxonomy" id="767770"/>
    <lineage>
        <taxon>Eukaryota</taxon>
        <taxon>Fungi</taxon>
        <taxon>Dikarya</taxon>
        <taxon>Ascomycota</taxon>
        <taxon>Pezizomycotina</taxon>
        <taxon>Eurotiomycetes</taxon>
        <taxon>Eurotiomycetidae</taxon>
        <taxon>Eurotiales</taxon>
        <taxon>Aspergillaceae</taxon>
        <taxon>Aspergillus</taxon>
        <taxon>Aspergillus subgen. Circumdati</taxon>
    </lineage>
</organism>
<accession>A0A1L9NMM8</accession>
<gene>
    <name evidence="1" type="ORF">ASPTUDRAFT_52316</name>
</gene>
<reference evidence="2" key="1">
    <citation type="journal article" date="2017" name="Genome Biol.">
        <title>Comparative genomics reveals high biological diversity and specific adaptations in the industrially and medically important fungal genus Aspergillus.</title>
        <authorList>
            <person name="de Vries R.P."/>
            <person name="Riley R."/>
            <person name="Wiebenga A."/>
            <person name="Aguilar-Osorio G."/>
            <person name="Amillis S."/>
            <person name="Uchima C.A."/>
            <person name="Anderluh G."/>
            <person name="Asadollahi M."/>
            <person name="Askin M."/>
            <person name="Barry K."/>
            <person name="Battaglia E."/>
            <person name="Bayram O."/>
            <person name="Benocci T."/>
            <person name="Braus-Stromeyer S.A."/>
            <person name="Caldana C."/>
            <person name="Canovas D."/>
            <person name="Cerqueira G.C."/>
            <person name="Chen F."/>
            <person name="Chen W."/>
            <person name="Choi C."/>
            <person name="Clum A."/>
            <person name="Dos Santos R.A."/>
            <person name="Damasio A.R."/>
            <person name="Diallinas G."/>
            <person name="Emri T."/>
            <person name="Fekete E."/>
            <person name="Flipphi M."/>
            <person name="Freyberg S."/>
            <person name="Gallo A."/>
            <person name="Gournas C."/>
            <person name="Habgood R."/>
            <person name="Hainaut M."/>
            <person name="Harispe M.L."/>
            <person name="Henrissat B."/>
            <person name="Hilden K.S."/>
            <person name="Hope R."/>
            <person name="Hossain A."/>
            <person name="Karabika E."/>
            <person name="Karaffa L."/>
            <person name="Karanyi Z."/>
            <person name="Krasevec N."/>
            <person name="Kuo A."/>
            <person name="Kusch H."/>
            <person name="LaButti K."/>
            <person name="Lagendijk E.L."/>
            <person name="Lapidus A."/>
            <person name="Levasseur A."/>
            <person name="Lindquist E."/>
            <person name="Lipzen A."/>
            <person name="Logrieco A.F."/>
            <person name="MacCabe A."/>
            <person name="Maekelae M.R."/>
            <person name="Malavazi I."/>
            <person name="Melin P."/>
            <person name="Meyer V."/>
            <person name="Mielnichuk N."/>
            <person name="Miskei M."/>
            <person name="Molnar A.P."/>
            <person name="Mule G."/>
            <person name="Ngan C.Y."/>
            <person name="Orejas M."/>
            <person name="Orosz E."/>
            <person name="Ouedraogo J.P."/>
            <person name="Overkamp K.M."/>
            <person name="Park H.-S."/>
            <person name="Perrone G."/>
            <person name="Piumi F."/>
            <person name="Punt P.J."/>
            <person name="Ram A.F."/>
            <person name="Ramon A."/>
            <person name="Rauscher S."/>
            <person name="Record E."/>
            <person name="Riano-Pachon D.M."/>
            <person name="Robert V."/>
            <person name="Roehrig J."/>
            <person name="Ruller R."/>
            <person name="Salamov A."/>
            <person name="Salih N.S."/>
            <person name="Samson R.A."/>
            <person name="Sandor E."/>
            <person name="Sanguinetti M."/>
            <person name="Schuetze T."/>
            <person name="Sepcic K."/>
            <person name="Shelest E."/>
            <person name="Sherlock G."/>
            <person name="Sophianopoulou V."/>
            <person name="Squina F.M."/>
            <person name="Sun H."/>
            <person name="Susca A."/>
            <person name="Todd R.B."/>
            <person name="Tsang A."/>
            <person name="Unkles S.E."/>
            <person name="van de Wiele N."/>
            <person name="van Rossen-Uffink D."/>
            <person name="Oliveira J.V."/>
            <person name="Vesth T.C."/>
            <person name="Visser J."/>
            <person name="Yu J.-H."/>
            <person name="Zhou M."/>
            <person name="Andersen M.R."/>
            <person name="Archer D.B."/>
            <person name="Baker S.E."/>
            <person name="Benoit I."/>
            <person name="Brakhage A.A."/>
            <person name="Braus G.H."/>
            <person name="Fischer R."/>
            <person name="Frisvad J.C."/>
            <person name="Goldman G.H."/>
            <person name="Houbraken J."/>
            <person name="Oakley B."/>
            <person name="Pocsi I."/>
            <person name="Scazzocchio C."/>
            <person name="Seiboth B."/>
            <person name="vanKuyk P.A."/>
            <person name="Wortman J."/>
            <person name="Dyer P.S."/>
            <person name="Grigoriev I.V."/>
        </authorList>
    </citation>
    <scope>NUCLEOTIDE SEQUENCE [LARGE SCALE GENOMIC DNA]</scope>
    <source>
        <strain evidence="2">CBS 134.48</strain>
    </source>
</reference>